<evidence type="ECO:0000313" key="1">
    <source>
        <dbReference type="EMBL" id="JAD71833.1"/>
    </source>
</evidence>
<reference evidence="1" key="1">
    <citation type="submission" date="2014-09" db="EMBL/GenBank/DDBJ databases">
        <authorList>
            <person name="Magalhaes I.L.F."/>
            <person name="Oliveira U."/>
            <person name="Santos F.R."/>
            <person name="Vidigal T.H.D.A."/>
            <person name="Brescovit A.D."/>
            <person name="Santos A.J."/>
        </authorList>
    </citation>
    <scope>NUCLEOTIDE SEQUENCE</scope>
    <source>
        <tissue evidence="1">Shoot tissue taken approximately 20 cm above the soil surface</tissue>
    </source>
</reference>
<proteinExistence type="predicted"/>
<protein>
    <submittedName>
        <fullName evidence="1">Uncharacterized protein</fullName>
    </submittedName>
</protein>
<dbReference type="EMBL" id="GBRH01226062">
    <property type="protein sequence ID" value="JAD71833.1"/>
    <property type="molecule type" value="Transcribed_RNA"/>
</dbReference>
<accession>A0A0A9CBJ6</accession>
<name>A0A0A9CBJ6_ARUDO</name>
<dbReference type="AlphaFoldDB" id="A0A0A9CBJ6"/>
<organism evidence="1">
    <name type="scientific">Arundo donax</name>
    <name type="common">Giant reed</name>
    <name type="synonym">Donax arundinaceus</name>
    <dbReference type="NCBI Taxonomy" id="35708"/>
    <lineage>
        <taxon>Eukaryota</taxon>
        <taxon>Viridiplantae</taxon>
        <taxon>Streptophyta</taxon>
        <taxon>Embryophyta</taxon>
        <taxon>Tracheophyta</taxon>
        <taxon>Spermatophyta</taxon>
        <taxon>Magnoliopsida</taxon>
        <taxon>Liliopsida</taxon>
        <taxon>Poales</taxon>
        <taxon>Poaceae</taxon>
        <taxon>PACMAD clade</taxon>
        <taxon>Arundinoideae</taxon>
        <taxon>Arundineae</taxon>
        <taxon>Arundo</taxon>
    </lineage>
</organism>
<reference evidence="1" key="2">
    <citation type="journal article" date="2015" name="Data Brief">
        <title>Shoot transcriptome of the giant reed, Arundo donax.</title>
        <authorList>
            <person name="Barrero R.A."/>
            <person name="Guerrero F.D."/>
            <person name="Moolhuijzen P."/>
            <person name="Goolsby J.A."/>
            <person name="Tidwell J."/>
            <person name="Bellgard S.E."/>
            <person name="Bellgard M.I."/>
        </authorList>
    </citation>
    <scope>NUCLEOTIDE SEQUENCE</scope>
    <source>
        <tissue evidence="1">Shoot tissue taken approximately 20 cm above the soil surface</tissue>
    </source>
</reference>
<sequence length="29" mass="3435">MLQYKKPKKLYFIGLGGFFPHSLFLSRFA</sequence>